<accession>A0A363UKN0</accession>
<comment type="caution">
    <text evidence="10">The sequence shown here is derived from an EMBL/GenBank/DDBJ whole genome shotgun (WGS) entry which is preliminary data.</text>
</comment>
<evidence type="ECO:0000256" key="9">
    <source>
        <dbReference type="HAMAP-Rule" id="MF_01942"/>
    </source>
</evidence>
<evidence type="ECO:0000256" key="5">
    <source>
        <dbReference type="ARBA" id="ARBA00022985"/>
    </source>
</evidence>
<dbReference type="OrthoDB" id="9803456at2"/>
<evidence type="ECO:0000313" key="11">
    <source>
        <dbReference type="Proteomes" id="UP000251800"/>
    </source>
</evidence>
<dbReference type="GO" id="GO:0009245">
    <property type="term" value="P:lipid A biosynthetic process"/>
    <property type="evidence" value="ECO:0007669"/>
    <property type="project" value="InterPro"/>
</dbReference>
<dbReference type="GO" id="GO:0009103">
    <property type="term" value="P:lipopolysaccharide biosynthetic process"/>
    <property type="evidence" value="ECO:0007669"/>
    <property type="project" value="UniProtKB-UniRule"/>
</dbReference>
<comment type="pathway">
    <text evidence="9">Glycolipid biosynthesis; KDO(2)-lipid A biosynthesis; KDO(2)-lipid A from CMP-3-deoxy-D-manno-octulosonate and lipid IV(A): step 3/4.</text>
</comment>
<comment type="function">
    <text evidence="9">Catalyzes the transfer of an acyl chain from an acyl-[acyl-carrier-protein] (ACP) to a Kdo(2)-lipid IV(A) to form a Kdo(2)-(acyl)-lipid IV(A).</text>
</comment>
<evidence type="ECO:0000256" key="1">
    <source>
        <dbReference type="ARBA" id="ARBA00022475"/>
    </source>
</evidence>
<keyword evidence="6 9" id="KW-1133">Transmembrane helix</keyword>
<proteinExistence type="inferred from homology"/>
<dbReference type="Proteomes" id="UP000251800">
    <property type="component" value="Unassembled WGS sequence"/>
</dbReference>
<dbReference type="CDD" id="cd07984">
    <property type="entry name" value="LPLAT_LABLAT-like"/>
    <property type="match status" value="1"/>
</dbReference>
<dbReference type="GO" id="GO:0036104">
    <property type="term" value="P:Kdo2-lipid A biosynthetic process"/>
    <property type="evidence" value="ECO:0007669"/>
    <property type="project" value="UniProtKB-UniRule"/>
</dbReference>
<name>A0A363UKN0_9GAMM</name>
<comment type="similarity">
    <text evidence="9">Belongs to the LpxL/LpxM/LpxP family.</text>
</comment>
<dbReference type="NCBIfam" id="TIGR02207">
    <property type="entry name" value="lipid_A_htrB"/>
    <property type="match status" value="1"/>
</dbReference>
<dbReference type="EC" id="2.3.1.241" evidence="9"/>
<evidence type="ECO:0000256" key="2">
    <source>
        <dbReference type="ARBA" id="ARBA00022519"/>
    </source>
</evidence>
<organism evidence="10 11">
    <name type="scientific">Abyssibacter profundi</name>
    <dbReference type="NCBI Taxonomy" id="2182787"/>
    <lineage>
        <taxon>Bacteria</taxon>
        <taxon>Pseudomonadati</taxon>
        <taxon>Pseudomonadota</taxon>
        <taxon>Gammaproteobacteria</taxon>
        <taxon>Chromatiales</taxon>
        <taxon>Oceanococcaceae</taxon>
        <taxon>Abyssibacter</taxon>
    </lineage>
</organism>
<reference evidence="10 11" key="1">
    <citation type="submission" date="2018-05" db="EMBL/GenBank/DDBJ databases">
        <title>Abyssibacter profundi OUC007T gen. nov., sp. nov, a marine bacterium isolated from seawater of the Mariana Trench.</title>
        <authorList>
            <person name="Zhou S."/>
        </authorList>
    </citation>
    <scope>NUCLEOTIDE SEQUENCE [LARGE SCALE GENOMIC DNA]</scope>
    <source>
        <strain evidence="10 11">OUC007</strain>
    </source>
</reference>
<evidence type="ECO:0000256" key="8">
    <source>
        <dbReference type="ARBA" id="ARBA00023315"/>
    </source>
</evidence>
<feature type="short sequence motif" description="HXXXXD motif" evidence="9">
    <location>
        <begin position="130"/>
        <end position="135"/>
    </location>
</feature>
<comment type="catalytic activity">
    <reaction evidence="9">
        <text>an alpha-Kdo-(2-&gt;4)-alpha-Kdo-(2-&gt;6)-lipid IVA + a fatty acyl-[ACP] = an alpha-Kdo-(2-&gt;4)-alpha-Kdo-(2-&gt;6)-(acyl)-lipid IVA + holo-[ACP]</text>
        <dbReference type="Rhea" id="RHEA:69396"/>
        <dbReference type="Rhea" id="RHEA-COMP:9685"/>
        <dbReference type="Rhea" id="RHEA-COMP:14125"/>
        <dbReference type="ChEBI" id="CHEBI:64479"/>
        <dbReference type="ChEBI" id="CHEBI:138651"/>
        <dbReference type="ChEBI" id="CHEBI:176429"/>
        <dbReference type="ChEBI" id="CHEBI:176430"/>
        <dbReference type="EC" id="2.3.1.241"/>
    </reaction>
</comment>
<dbReference type="GO" id="GO:0008913">
    <property type="term" value="F:Kdo2-lipid IVA acyltransferase activity"/>
    <property type="evidence" value="ECO:0007669"/>
    <property type="project" value="UniProtKB-EC"/>
</dbReference>
<evidence type="ECO:0000256" key="3">
    <source>
        <dbReference type="ARBA" id="ARBA00022679"/>
    </source>
</evidence>
<evidence type="ECO:0000313" key="10">
    <source>
        <dbReference type="EMBL" id="PWN55947.1"/>
    </source>
</evidence>
<dbReference type="PIRSF" id="PIRSF026649">
    <property type="entry name" value="MsbB"/>
    <property type="match status" value="1"/>
</dbReference>
<keyword evidence="5 9" id="KW-0448">Lipopolysaccharide biosynthesis</keyword>
<keyword evidence="1 9" id="KW-1003">Cell membrane</keyword>
<sequence>MKRLANRSAPAHPRYWVDWLIYGLLRLCLLLPYPVLMWIGTRIGDLFRWLSASRRHVVETNLRVCFPDMAADARADMARAHFQAMGRGLVEASLAWWGSDRKLASRGEVIGLDHLDRALEQGGVILLTGHFTTLELAARFVAMQRPFHAMYRPLDNLFWDVVTTRAREARSCRPSVPRRDLRALVKTLRRGGAVWYGPDQTLSHRNSAFVPFFGVPTLTLTATSRLAEMGRAQVVPFYPERLPGHRYRIIFEPPLADFPGEDVLADTQRITASLETAIRRCPEQYFWMHRRFKKRPEGAAPIY</sequence>
<dbReference type="GO" id="GO:0005886">
    <property type="term" value="C:plasma membrane"/>
    <property type="evidence" value="ECO:0007669"/>
    <property type="project" value="UniProtKB-SubCell"/>
</dbReference>
<keyword evidence="4 9" id="KW-0812">Transmembrane</keyword>
<dbReference type="UniPathway" id="UPA00360">
    <property type="reaction ID" value="UER00485"/>
</dbReference>
<dbReference type="PANTHER" id="PTHR30606:SF9">
    <property type="entry name" value="LIPID A BIOSYNTHESIS LAUROYLTRANSFERASE"/>
    <property type="match status" value="1"/>
</dbReference>
<keyword evidence="7 9" id="KW-0472">Membrane</keyword>
<keyword evidence="8 9" id="KW-0012">Acyltransferase</keyword>
<comment type="pathway">
    <text evidence="9">Bacterial outer membrane biogenesis; lipopolysaccharide biosynthesis.</text>
</comment>
<feature type="transmembrane region" description="Helical" evidence="9">
    <location>
        <begin position="20"/>
        <end position="39"/>
    </location>
</feature>
<protein>
    <recommendedName>
        <fullName evidence="9">Lipid A biosynthesis acyltransferase</fullName>
        <ecNumber evidence="9">2.3.1.241</ecNumber>
    </recommendedName>
    <alternativeName>
        <fullName evidence="9">Kdo(2)-lipid IV(A) acyltransferase</fullName>
    </alternativeName>
</protein>
<dbReference type="PANTHER" id="PTHR30606">
    <property type="entry name" value="LIPID A BIOSYNTHESIS LAUROYL ACYLTRANSFERASE"/>
    <property type="match status" value="1"/>
</dbReference>
<evidence type="ECO:0000256" key="4">
    <source>
        <dbReference type="ARBA" id="ARBA00022692"/>
    </source>
</evidence>
<keyword evidence="3 9" id="KW-0808">Transferase</keyword>
<dbReference type="UniPathway" id="UPA00030"/>
<dbReference type="HAMAP" id="MF_01942">
    <property type="entry name" value="Lipid_A_LpxL_LpxP"/>
    <property type="match status" value="1"/>
</dbReference>
<dbReference type="InterPro" id="IPR011920">
    <property type="entry name" value="Lipid_A_LpxL_LpxP"/>
</dbReference>
<comment type="subcellular location">
    <subcellularLocation>
        <location evidence="9">Cell inner membrane</location>
        <topology evidence="9">Single-pass membrane protein</topology>
    </subcellularLocation>
</comment>
<keyword evidence="2 9" id="KW-0997">Cell inner membrane</keyword>
<dbReference type="RefSeq" id="WP_109720162.1">
    <property type="nucleotide sequence ID" value="NZ_QEQK01000007.1"/>
</dbReference>
<dbReference type="Pfam" id="PF03279">
    <property type="entry name" value="Lip_A_acyltrans"/>
    <property type="match status" value="1"/>
</dbReference>
<dbReference type="AlphaFoldDB" id="A0A363UKN0"/>
<gene>
    <name evidence="9" type="primary">lpxL</name>
    <name evidence="10" type="ORF">DEH80_08960</name>
</gene>
<keyword evidence="11" id="KW-1185">Reference proteome</keyword>
<dbReference type="InterPro" id="IPR004960">
    <property type="entry name" value="LipA_acyltrans"/>
</dbReference>
<evidence type="ECO:0000256" key="7">
    <source>
        <dbReference type="ARBA" id="ARBA00023136"/>
    </source>
</evidence>
<evidence type="ECO:0000256" key="6">
    <source>
        <dbReference type="ARBA" id="ARBA00022989"/>
    </source>
</evidence>
<dbReference type="EMBL" id="QEQK01000007">
    <property type="protein sequence ID" value="PWN55947.1"/>
    <property type="molecule type" value="Genomic_DNA"/>
</dbReference>